<evidence type="ECO:0000313" key="3">
    <source>
        <dbReference type="Proteomes" id="UP000572377"/>
    </source>
</evidence>
<organism evidence="2 3">
    <name type="scientific">Halovulum dunhuangense</name>
    <dbReference type="NCBI Taxonomy" id="1505036"/>
    <lineage>
        <taxon>Bacteria</taxon>
        <taxon>Pseudomonadati</taxon>
        <taxon>Pseudomonadota</taxon>
        <taxon>Alphaproteobacteria</taxon>
        <taxon>Rhodobacterales</taxon>
        <taxon>Paracoccaceae</taxon>
        <taxon>Halovulum</taxon>
    </lineage>
</organism>
<accession>A0A849KVZ9</accession>
<feature type="compositionally biased region" description="Low complexity" evidence="1">
    <location>
        <begin position="13"/>
        <end position="23"/>
    </location>
</feature>
<name>A0A849KVZ9_9RHOB</name>
<evidence type="ECO:0000256" key="1">
    <source>
        <dbReference type="SAM" id="MobiDB-lite"/>
    </source>
</evidence>
<keyword evidence="3" id="KW-1185">Reference proteome</keyword>
<protein>
    <submittedName>
        <fullName evidence="2">Uncharacterized protein</fullName>
    </submittedName>
</protein>
<comment type="caution">
    <text evidence="2">The sequence shown here is derived from an EMBL/GenBank/DDBJ whole genome shotgun (WGS) entry which is preliminary data.</text>
</comment>
<reference evidence="2 3" key="1">
    <citation type="submission" date="2020-05" db="EMBL/GenBank/DDBJ databases">
        <title>Gimesia benthica sp. nov., a novel planctomycete isolated from a deep-sea water sample of the Northwest Indian Ocean.</title>
        <authorList>
            <person name="Wang J."/>
            <person name="Ruan C."/>
            <person name="Song L."/>
            <person name="Zhu Y."/>
            <person name="Li A."/>
            <person name="Zheng X."/>
            <person name="Wang L."/>
            <person name="Lu Z."/>
            <person name="Huang Y."/>
            <person name="Du W."/>
            <person name="Zhou Y."/>
            <person name="Huang L."/>
            <person name="Dai X."/>
        </authorList>
    </citation>
    <scope>NUCLEOTIDE SEQUENCE [LARGE SCALE GENOMIC DNA]</scope>
    <source>
        <strain evidence="2 3">YYQ-30</strain>
    </source>
</reference>
<sequence length="50" mass="5561">MDEKDPEATLRNTAPDAPQPTDAARYLDLWERHLSMTAREGAPPAGGRKR</sequence>
<proteinExistence type="predicted"/>
<dbReference type="AlphaFoldDB" id="A0A849KVZ9"/>
<feature type="region of interest" description="Disordered" evidence="1">
    <location>
        <begin position="1"/>
        <end position="23"/>
    </location>
</feature>
<gene>
    <name evidence="2" type="ORF">HMH01_04210</name>
</gene>
<dbReference type="Proteomes" id="UP000572377">
    <property type="component" value="Unassembled WGS sequence"/>
</dbReference>
<dbReference type="RefSeq" id="WP_171322783.1">
    <property type="nucleotide sequence ID" value="NZ_JABFBC010000001.1"/>
</dbReference>
<evidence type="ECO:0000313" key="2">
    <source>
        <dbReference type="EMBL" id="NNU79638.1"/>
    </source>
</evidence>
<dbReference type="EMBL" id="JABFBC010000001">
    <property type="protein sequence ID" value="NNU79638.1"/>
    <property type="molecule type" value="Genomic_DNA"/>
</dbReference>